<dbReference type="Gene3D" id="3.40.50.150">
    <property type="entry name" value="Vaccinia Virus protein VP39"/>
    <property type="match status" value="1"/>
</dbReference>
<dbReference type="PANTHER" id="PTHR42998">
    <property type="entry name" value="TYPE I RESTRICTION ENZYME HINDVIIP M PROTEIN-RELATED"/>
    <property type="match status" value="1"/>
</dbReference>
<dbReference type="Pfam" id="PF02384">
    <property type="entry name" value="N6_Mtase"/>
    <property type="match status" value="1"/>
</dbReference>
<proteinExistence type="predicted"/>
<dbReference type="GO" id="GO:0032259">
    <property type="term" value="P:methylation"/>
    <property type="evidence" value="ECO:0007669"/>
    <property type="project" value="UniProtKB-KW"/>
</dbReference>
<organism evidence="2 3">
    <name type="scientific">Actinoplanes sichuanensis</name>
    <dbReference type="NCBI Taxonomy" id="512349"/>
    <lineage>
        <taxon>Bacteria</taxon>
        <taxon>Bacillati</taxon>
        <taxon>Actinomycetota</taxon>
        <taxon>Actinomycetes</taxon>
        <taxon>Micromonosporales</taxon>
        <taxon>Micromonosporaceae</taxon>
        <taxon>Actinoplanes</taxon>
    </lineage>
</organism>
<dbReference type="PANTHER" id="PTHR42998:SF1">
    <property type="entry name" value="TYPE I RESTRICTION ENZYME HINDI METHYLASE SUBUNIT"/>
    <property type="match status" value="1"/>
</dbReference>
<keyword evidence="2" id="KW-0489">Methyltransferase</keyword>
<accession>A0ABW4ATM8</accession>
<dbReference type="InterPro" id="IPR052916">
    <property type="entry name" value="Type-I_RE_MTase_Subunit"/>
</dbReference>
<dbReference type="GO" id="GO:0008168">
    <property type="term" value="F:methyltransferase activity"/>
    <property type="evidence" value="ECO:0007669"/>
    <property type="project" value="UniProtKB-KW"/>
</dbReference>
<comment type="caution">
    <text evidence="2">The sequence shown here is derived from an EMBL/GenBank/DDBJ whole genome shotgun (WGS) entry which is preliminary data.</text>
</comment>
<evidence type="ECO:0000313" key="3">
    <source>
        <dbReference type="Proteomes" id="UP001597183"/>
    </source>
</evidence>
<keyword evidence="2" id="KW-0808">Transferase</keyword>
<evidence type="ECO:0000313" key="2">
    <source>
        <dbReference type="EMBL" id="MFD1373303.1"/>
    </source>
</evidence>
<dbReference type="PRINTS" id="PR00507">
    <property type="entry name" value="N12N6MTFRASE"/>
</dbReference>
<reference evidence="3" key="1">
    <citation type="journal article" date="2019" name="Int. J. Syst. Evol. Microbiol.">
        <title>The Global Catalogue of Microorganisms (GCM) 10K type strain sequencing project: providing services to taxonomists for standard genome sequencing and annotation.</title>
        <authorList>
            <consortium name="The Broad Institute Genomics Platform"/>
            <consortium name="The Broad Institute Genome Sequencing Center for Infectious Disease"/>
            <person name="Wu L."/>
            <person name="Ma J."/>
        </authorList>
    </citation>
    <scope>NUCLEOTIDE SEQUENCE [LARGE SCALE GENOMIC DNA]</scope>
    <source>
        <strain evidence="3">CCM 7526</strain>
    </source>
</reference>
<feature type="domain" description="DNA methylase adenine-specific" evidence="1">
    <location>
        <begin position="164"/>
        <end position="372"/>
    </location>
</feature>
<dbReference type="EMBL" id="JBHTMK010000065">
    <property type="protein sequence ID" value="MFD1373303.1"/>
    <property type="molecule type" value="Genomic_DNA"/>
</dbReference>
<dbReference type="CDD" id="cd02440">
    <property type="entry name" value="AdoMet_MTases"/>
    <property type="match status" value="1"/>
</dbReference>
<name>A0ABW4ATM8_9ACTN</name>
<evidence type="ECO:0000259" key="1">
    <source>
        <dbReference type="Pfam" id="PF02384"/>
    </source>
</evidence>
<keyword evidence="3" id="KW-1185">Reference proteome</keyword>
<dbReference type="RefSeq" id="WP_317791860.1">
    <property type="nucleotide sequence ID" value="NZ_AP028461.1"/>
</dbReference>
<dbReference type="InterPro" id="IPR029063">
    <property type="entry name" value="SAM-dependent_MTases_sf"/>
</dbReference>
<dbReference type="InterPro" id="IPR003356">
    <property type="entry name" value="DNA_methylase_A-5"/>
</dbReference>
<sequence length="560" mass="59131">MTGPTPSRLISAAEVARLAGVTRAAVSNWRRRHPDFPEPVGGGRNALFALTDITAWLDSQRKNTDVSDEVLVWQELRALHGEDMISAVAEVATILTEAAAGRFGEPGGQAERISAAEAAAGRIGAAEGAAGRLDEASRRRLLAMAEETSAAAVVTAFTDRLISSGTAMTSTHLAEAVARFAGPVDGTVFDPAAGAGTLLLACAATRHVGQDADPAAVTLTRARARLVDAELEMRTGDSLQADAWPSLRAELVVCDPPAGLTDWGRDSLLLDRRWEFGIPTKAETELAWLQHCYAHTAPGGKVVFVMPPSVAYRRAGKRIRSELLRAGVLETVVALPPGMVASHAQPVHLWILRRLADGARPASSVRLVDLSAADPAGPFEAESSQYTDVPVIDLLDESVDLTPAAHLSAGLSGQAEEYAGARAGIHELAARIAALIPELTAGNGTIEGGTLRIADLARAGLVDIDDRGATSASDQLDTDYLRGFLRGPANTARNTSSSGTYRADVRGARIPQMEIEEQRRYGAAFRALDETEALLRELHTLGLDAVARARDGLTSGTLRP</sequence>
<protein>
    <submittedName>
        <fullName evidence="2">N-6 DNA methylase</fullName>
    </submittedName>
</protein>
<dbReference type="Proteomes" id="UP001597183">
    <property type="component" value="Unassembled WGS sequence"/>
</dbReference>
<gene>
    <name evidence="2" type="ORF">ACFQ5G_48910</name>
</gene>
<dbReference type="SUPFAM" id="SSF53335">
    <property type="entry name" value="S-adenosyl-L-methionine-dependent methyltransferases"/>
    <property type="match status" value="1"/>
</dbReference>